<dbReference type="AlphaFoldDB" id="A0A1S2LGF5"/>
<dbReference type="InterPro" id="IPR026838">
    <property type="entry name" value="YheC/D"/>
</dbReference>
<accession>A0A1S2LGF5</accession>
<keyword evidence="2" id="KW-1185">Reference proteome</keyword>
<reference evidence="1 2" key="1">
    <citation type="submission" date="2016-10" db="EMBL/GenBank/DDBJ databases">
        <title>Draft genome sequences of four alkaliphilic bacteria belonging to the Anaerobacillus genus.</title>
        <authorList>
            <person name="Bassil N.M."/>
            <person name="Lloyd J.R."/>
        </authorList>
    </citation>
    <scope>NUCLEOTIDE SEQUENCE [LARGE SCALE GENOMIC DNA]</scope>
    <source>
        <strain evidence="1 2">DSM 18345</strain>
    </source>
</reference>
<dbReference type="Pfam" id="PF14398">
    <property type="entry name" value="ATPgrasp_YheCD"/>
    <property type="match status" value="1"/>
</dbReference>
<dbReference type="SUPFAM" id="SSF56059">
    <property type="entry name" value="Glutathione synthetase ATP-binding domain-like"/>
    <property type="match status" value="1"/>
</dbReference>
<evidence type="ECO:0000313" key="1">
    <source>
        <dbReference type="EMBL" id="OIJ11404.1"/>
    </source>
</evidence>
<comment type="caution">
    <text evidence="1">The sequence shown here is derived from an EMBL/GenBank/DDBJ whole genome shotgun (WGS) entry which is preliminary data.</text>
</comment>
<name>A0A1S2LGF5_9BACI</name>
<sequence length="388" mass="44961">MNIFYDNKNQEWQSLVKKPLNFGKNLLPLNYKNKPIGSCFLVKKINNKVGPLIGILASRANGKDFYGNRSTFIKIQDQLQKHGGISFVMTPERIDEVSVEGYFVDEGKWQKGLFPLPDIFYNRIASYHEEKSSEMRKVQEIANKNRIPIYNPHFFEKWETYKHLIENNVIKYHLPETDIFTDKKQLEAWLEDHQSLFIKPVLSNQGNGISVISKIEDKYVIKTNKWCKSFKNLDDAFAKVSESLRKRKAIIQRKVHLKEYEGNPYDFRILVQRVKDTWLMSGIGVRCAKKGGVTTHVPQGGKIIPLIEVNQEINTDLINKIAIATAHQLERSYGYLCEFSIDLGIDTDDQHWIFEVNAKPMKFDEPDIEMKALNTLIQCFYNDSGFGL</sequence>
<dbReference type="Proteomes" id="UP000179524">
    <property type="component" value="Unassembled WGS sequence"/>
</dbReference>
<gene>
    <name evidence="1" type="ORF">BKP37_15740</name>
</gene>
<proteinExistence type="predicted"/>
<dbReference type="Gene3D" id="3.30.470.20">
    <property type="entry name" value="ATP-grasp fold, B domain"/>
    <property type="match status" value="1"/>
</dbReference>
<protein>
    <recommendedName>
        <fullName evidence="3">ATP-grasp domain-containing protein</fullName>
    </recommendedName>
</protein>
<dbReference type="EMBL" id="MLQR01000039">
    <property type="protein sequence ID" value="OIJ11404.1"/>
    <property type="molecule type" value="Genomic_DNA"/>
</dbReference>
<evidence type="ECO:0000313" key="2">
    <source>
        <dbReference type="Proteomes" id="UP000179524"/>
    </source>
</evidence>
<dbReference type="RefSeq" id="WP_071310576.1">
    <property type="nucleotide sequence ID" value="NZ_MLQR01000039.1"/>
</dbReference>
<organism evidence="1 2">
    <name type="scientific">Anaerobacillus alkalilacustris</name>
    <dbReference type="NCBI Taxonomy" id="393763"/>
    <lineage>
        <taxon>Bacteria</taxon>
        <taxon>Bacillati</taxon>
        <taxon>Bacillota</taxon>
        <taxon>Bacilli</taxon>
        <taxon>Bacillales</taxon>
        <taxon>Bacillaceae</taxon>
        <taxon>Anaerobacillus</taxon>
    </lineage>
</organism>
<evidence type="ECO:0008006" key="3">
    <source>
        <dbReference type="Google" id="ProtNLM"/>
    </source>
</evidence>